<evidence type="ECO:0000256" key="2">
    <source>
        <dbReference type="ARBA" id="ARBA00023033"/>
    </source>
</evidence>
<dbReference type="AlphaFoldDB" id="A0A149PEI6"/>
<dbReference type="OrthoDB" id="9806768at2"/>
<dbReference type="STRING" id="1399968.CI15_30700"/>
<dbReference type="Gene3D" id="1.10.620.20">
    <property type="entry name" value="Ribonucleotide Reductase, subunit A"/>
    <property type="match status" value="1"/>
</dbReference>
<dbReference type="InterPro" id="IPR012348">
    <property type="entry name" value="RNR-like"/>
</dbReference>
<dbReference type="PIRSF" id="PIRSF000040">
    <property type="entry name" value="MMOH_comp"/>
    <property type="match status" value="1"/>
</dbReference>
<dbReference type="SUPFAM" id="SSF47240">
    <property type="entry name" value="Ferritin-like"/>
    <property type="match status" value="1"/>
</dbReference>
<reference evidence="3 4" key="1">
    <citation type="journal article" date="2015" name="Int. J. Syst. Evol. Microbiol.">
        <title>Burkholderia monticola sp. nov., isolated from mountain soil.</title>
        <authorList>
            <person name="Baek I."/>
            <person name="Seo B."/>
            <person name="Lee I."/>
            <person name="Yi H."/>
            <person name="Chun J."/>
        </authorList>
    </citation>
    <scope>NUCLEOTIDE SEQUENCE [LARGE SCALE GENOMIC DNA]</scope>
    <source>
        <strain evidence="3 4">JC2948</strain>
    </source>
</reference>
<dbReference type="Pfam" id="PF02332">
    <property type="entry name" value="Phenol_Hydrox"/>
    <property type="match status" value="1"/>
</dbReference>
<evidence type="ECO:0000313" key="4">
    <source>
        <dbReference type="Proteomes" id="UP000075613"/>
    </source>
</evidence>
<keyword evidence="2" id="KW-0503">Monooxygenase</keyword>
<proteinExistence type="predicted"/>
<protein>
    <submittedName>
        <fullName evidence="3">Phenol hydroxylase</fullName>
    </submittedName>
</protein>
<dbReference type="InterPro" id="IPR012078">
    <property type="entry name" value="MP_mOase_hydro"/>
</dbReference>
<dbReference type="GO" id="GO:0016709">
    <property type="term" value="F:oxidoreductase activity, acting on paired donors, with incorporation or reduction of molecular oxygen, NAD(P)H as one donor, and incorporation of one atom of oxygen"/>
    <property type="evidence" value="ECO:0007669"/>
    <property type="project" value="InterPro"/>
</dbReference>
<organism evidence="3 4">
    <name type="scientific">Paraburkholderia monticola</name>
    <dbReference type="NCBI Taxonomy" id="1399968"/>
    <lineage>
        <taxon>Bacteria</taxon>
        <taxon>Pseudomonadati</taxon>
        <taxon>Pseudomonadota</taxon>
        <taxon>Betaproteobacteria</taxon>
        <taxon>Burkholderiales</taxon>
        <taxon>Burkholderiaceae</taxon>
        <taxon>Paraburkholderia</taxon>
    </lineage>
</organism>
<keyword evidence="4" id="KW-1185">Reference proteome</keyword>
<sequence>MQIDIKTSSVQQIRQTFSHVARRLGADKPASRYQEATLELQPEDNFHYRPLWQPGFALYDKGRTAIRMNDWYAFKDPRQYYYGAYTIARARQQDTMEKNIEFVTRRRLLADLPDDARARIAALMVPLRHLEWAANTNNCFVTGYGWGTAITQATMFHAMDRLGIAQYLSRIGLLLDGNSGASLVEGKQRWLDDPMWQGLRRVVEDTMVVQDWFETYVAQNVVLDGLLYPLVYRHIDQRLSREHGAALGMLNEFASGWYDETSRWVDATLKTAAVESAQNAALLGRWIAQWQPRVLEALRPLAVEALGADEADAALREITQAFDARIQKQGVPLAAQPTAQPTQETQHG</sequence>
<dbReference type="RefSeq" id="WP_062135951.1">
    <property type="nucleotide sequence ID" value="NZ_LRBG01000038.1"/>
</dbReference>
<dbReference type="Proteomes" id="UP000075613">
    <property type="component" value="Unassembled WGS sequence"/>
</dbReference>
<name>A0A149PEI6_9BURK</name>
<keyword evidence="1" id="KW-0560">Oxidoreductase</keyword>
<evidence type="ECO:0000256" key="1">
    <source>
        <dbReference type="ARBA" id="ARBA00023002"/>
    </source>
</evidence>
<dbReference type="InterPro" id="IPR003430">
    <property type="entry name" value="Phenol_Hydrox"/>
</dbReference>
<gene>
    <name evidence="3" type="ORF">CI15_30700</name>
</gene>
<evidence type="ECO:0000313" key="3">
    <source>
        <dbReference type="EMBL" id="KXU83450.1"/>
    </source>
</evidence>
<dbReference type="CDD" id="cd01058">
    <property type="entry name" value="AAMH_B"/>
    <property type="match status" value="1"/>
</dbReference>
<dbReference type="EMBL" id="LRBG01000038">
    <property type="protein sequence ID" value="KXU83450.1"/>
    <property type="molecule type" value="Genomic_DNA"/>
</dbReference>
<accession>A0A149PEI6</accession>
<comment type="caution">
    <text evidence="3">The sequence shown here is derived from an EMBL/GenBank/DDBJ whole genome shotgun (WGS) entry which is preliminary data.</text>
</comment>
<dbReference type="InterPro" id="IPR009078">
    <property type="entry name" value="Ferritin-like_SF"/>
</dbReference>